<evidence type="ECO:0000313" key="1">
    <source>
        <dbReference type="EMBL" id="KZN43862.1"/>
    </source>
</evidence>
<name>A0A166Z5F3_9GAMM</name>
<gene>
    <name evidence="1" type="ORF">N482_18720</name>
</gene>
<dbReference type="InterPro" id="IPR051698">
    <property type="entry name" value="Transposase_11-like"/>
</dbReference>
<evidence type="ECO:0000313" key="2">
    <source>
        <dbReference type="Proteomes" id="UP000076587"/>
    </source>
</evidence>
<dbReference type="PATRIC" id="fig|1365253.3.peg.4509"/>
<dbReference type="PANTHER" id="PTHR30298">
    <property type="entry name" value="H REPEAT-ASSOCIATED PREDICTED TRANSPOSASE"/>
    <property type="match status" value="1"/>
</dbReference>
<accession>A0A166Z5F3</accession>
<dbReference type="PANTHER" id="PTHR30298:SF0">
    <property type="entry name" value="PROTEIN YBFL-RELATED"/>
    <property type="match status" value="1"/>
</dbReference>
<comment type="caution">
    <text evidence="1">The sequence shown here is derived from an EMBL/GenBank/DDBJ whole genome shotgun (WGS) entry which is preliminary data.</text>
</comment>
<organism evidence="1 2">
    <name type="scientific">Pseudoalteromonas luteoviolacea NCIMB 1942</name>
    <dbReference type="NCBI Taxonomy" id="1365253"/>
    <lineage>
        <taxon>Bacteria</taxon>
        <taxon>Pseudomonadati</taxon>
        <taxon>Pseudomonadota</taxon>
        <taxon>Gammaproteobacteria</taxon>
        <taxon>Alteromonadales</taxon>
        <taxon>Pseudoalteromonadaceae</taxon>
        <taxon>Pseudoalteromonas</taxon>
    </lineage>
</organism>
<dbReference type="AlphaFoldDB" id="A0A166Z5F3"/>
<dbReference type="EMBL" id="AUXT01000201">
    <property type="protein sequence ID" value="KZN43862.1"/>
    <property type="molecule type" value="Genomic_DNA"/>
</dbReference>
<sequence>MSCIDITQFQDSFSSWMKTCCKLTHGEVIALDGKRLKGSFTQADRRDALFMVSAFTCENAVVLGQAPVDKSLIK</sequence>
<dbReference type="Proteomes" id="UP000076587">
    <property type="component" value="Unassembled WGS sequence"/>
</dbReference>
<reference evidence="1 2" key="1">
    <citation type="submission" date="2013-07" db="EMBL/GenBank/DDBJ databases">
        <title>Comparative Genomic and Metabolomic Analysis of Twelve Strains of Pseudoalteromonas luteoviolacea.</title>
        <authorList>
            <person name="Vynne N.G."/>
            <person name="Mansson M."/>
            <person name="Gram L."/>
        </authorList>
    </citation>
    <scope>NUCLEOTIDE SEQUENCE [LARGE SCALE GENOMIC DNA]</scope>
    <source>
        <strain evidence="1 2">NCIMB 1942</strain>
    </source>
</reference>
<proteinExistence type="predicted"/>
<protein>
    <submittedName>
        <fullName evidence="1">Uncharacterized protein</fullName>
    </submittedName>
</protein>